<keyword evidence="1" id="KW-0808">Transferase</keyword>
<dbReference type="Proteomes" id="UP000177709">
    <property type="component" value="Chromosome"/>
</dbReference>
<organism evidence="1 2">
    <name type="scientific">Bacillus xiamenensis</name>
    <dbReference type="NCBI Taxonomy" id="1178537"/>
    <lineage>
        <taxon>Bacteria</taxon>
        <taxon>Bacillati</taxon>
        <taxon>Bacillota</taxon>
        <taxon>Bacilli</taxon>
        <taxon>Bacillales</taxon>
        <taxon>Bacillaceae</taxon>
        <taxon>Bacillus</taxon>
    </lineage>
</organism>
<reference evidence="1 2" key="1">
    <citation type="submission" date="2016-10" db="EMBL/GenBank/DDBJ databases">
        <title>Whole genome sequence of hyper active fibrinolysis bacterium Bacillus pumilus strain VV3 isolated from fermented rice.</title>
        <authorList>
            <person name="Mariadas V.A."/>
            <person name="Vijayaraghavan P."/>
            <person name="Dhandapani V."/>
        </authorList>
    </citation>
    <scope>NUCLEOTIDE SEQUENCE [LARGE SCALE GENOMIC DNA]</scope>
    <source>
        <strain evidence="1 2">VV3</strain>
    </source>
</reference>
<dbReference type="RefSeq" id="WP_071168602.1">
    <property type="nucleotide sequence ID" value="NZ_CP017786.1"/>
</dbReference>
<name>A0AAC9IHF3_9BACI</name>
<gene>
    <name evidence="1" type="ORF">BK049_11890</name>
</gene>
<evidence type="ECO:0000313" key="1">
    <source>
        <dbReference type="EMBL" id="AOZ89326.1"/>
    </source>
</evidence>
<dbReference type="EMBL" id="CP017786">
    <property type="protein sequence ID" value="AOZ89326.1"/>
    <property type="molecule type" value="Genomic_DNA"/>
</dbReference>
<dbReference type="GO" id="GO:0016301">
    <property type="term" value="F:kinase activity"/>
    <property type="evidence" value="ECO:0007669"/>
    <property type="project" value="UniProtKB-KW"/>
</dbReference>
<evidence type="ECO:0000313" key="2">
    <source>
        <dbReference type="Proteomes" id="UP000177709"/>
    </source>
</evidence>
<proteinExistence type="predicted"/>
<protein>
    <submittedName>
        <fullName evidence="1">Adenylate kinase</fullName>
    </submittedName>
</protein>
<sequence>MNRTEFEAKLNEVYKGAVKPLTSYVSEHATLVFQCDKCGLKFFGKPNHMIGKEHQQHKCNYPYGDINGERFQIVSSSRNKRKKNSSKATSERFYEMVINDYTPKEIAKELDIPLVLVMDYFNKEGLI</sequence>
<keyword evidence="1" id="KW-0418">Kinase</keyword>
<dbReference type="AlphaFoldDB" id="A0AAC9IHF3"/>
<accession>A0AAC9IHF3</accession>
<dbReference type="KEGG" id="bxi:BK049_11890"/>